<dbReference type="GO" id="GO:0016757">
    <property type="term" value="F:glycosyltransferase activity"/>
    <property type="evidence" value="ECO:0007669"/>
    <property type="project" value="UniProtKB-KW"/>
</dbReference>
<reference evidence="5 6" key="1">
    <citation type="submission" date="2018-06" db="EMBL/GenBank/DDBJ databases">
        <authorList>
            <consortium name="Pathogen Informatics"/>
            <person name="Doyle S."/>
        </authorList>
    </citation>
    <scope>NUCLEOTIDE SEQUENCE [LARGE SCALE GENOMIC DNA]</scope>
    <source>
        <strain evidence="5 6">NCTC13316</strain>
    </source>
</reference>
<feature type="domain" description="Glycosyltransferase 2-like" evidence="4">
    <location>
        <begin position="1"/>
        <end position="109"/>
    </location>
</feature>
<evidence type="ECO:0000256" key="2">
    <source>
        <dbReference type="ARBA" id="ARBA00022676"/>
    </source>
</evidence>
<name>A0A378JJ31_9GAMM</name>
<dbReference type="CDD" id="cd04196">
    <property type="entry name" value="GT_2_like_d"/>
    <property type="match status" value="1"/>
</dbReference>
<dbReference type="Pfam" id="PF00535">
    <property type="entry name" value="Glycos_transf_2"/>
    <property type="match status" value="1"/>
</dbReference>
<sequence length="298" mass="34296">MCTYNGERYLVEQLNSIVNQTHDNWELWISDDSSTDNTLHIISDYQHRYPGKLYLFNGPKKGFAANFLSLIFRIDKIGDYFAYADQDDIWDLSKLTRALNCLETKPQSIPTLYCSRTRLINEQGQEIGFSPFFHKDSGFRNALVQNIGGGNTMVFNYIAANLIKLTNKDASLIAHDWWTYLLITGAGGETFYDAYPTVNYRQHQANLIGGNRGWRARINRIKRLFQGQLKLWIDKNIEALLPLEDILTKENRLILHKFISARNSALILNVFKINRIGLYRQTSLGNLGLFVGSLFKKL</sequence>
<dbReference type="AlphaFoldDB" id="A0A378JJ31"/>
<dbReference type="RefSeq" id="WP_115329857.1">
    <property type="nucleotide sequence ID" value="NZ_CAAAHP010000011.1"/>
</dbReference>
<evidence type="ECO:0000256" key="1">
    <source>
        <dbReference type="ARBA" id="ARBA00006739"/>
    </source>
</evidence>
<accession>A0A378JJ31</accession>
<keyword evidence="3" id="KW-0808">Transferase</keyword>
<keyword evidence="2" id="KW-0328">Glycosyltransferase</keyword>
<dbReference type="InterPro" id="IPR029044">
    <property type="entry name" value="Nucleotide-diphossugar_trans"/>
</dbReference>
<evidence type="ECO:0000259" key="4">
    <source>
        <dbReference type="Pfam" id="PF00535"/>
    </source>
</evidence>
<dbReference type="Proteomes" id="UP000254794">
    <property type="component" value="Unassembled WGS sequence"/>
</dbReference>
<proteinExistence type="inferred from homology"/>
<dbReference type="InterPro" id="IPR050834">
    <property type="entry name" value="Glycosyltransf_2"/>
</dbReference>
<dbReference type="Gene3D" id="3.90.550.10">
    <property type="entry name" value="Spore Coat Polysaccharide Biosynthesis Protein SpsA, Chain A"/>
    <property type="match status" value="1"/>
</dbReference>
<comment type="similarity">
    <text evidence="1">Belongs to the glycosyltransferase 2 family.</text>
</comment>
<keyword evidence="6" id="KW-1185">Reference proteome</keyword>
<dbReference type="InterPro" id="IPR001173">
    <property type="entry name" value="Glyco_trans_2-like"/>
</dbReference>
<dbReference type="EMBL" id="UGOD01000001">
    <property type="protein sequence ID" value="STX50229.1"/>
    <property type="molecule type" value="Genomic_DNA"/>
</dbReference>
<evidence type="ECO:0000313" key="5">
    <source>
        <dbReference type="EMBL" id="STX50229.1"/>
    </source>
</evidence>
<dbReference type="SUPFAM" id="SSF53448">
    <property type="entry name" value="Nucleotide-diphospho-sugar transferases"/>
    <property type="match status" value="1"/>
</dbReference>
<gene>
    <name evidence="5" type="primary">spsA</name>
    <name evidence="5" type="ORF">NCTC13316_00296</name>
</gene>
<evidence type="ECO:0000313" key="6">
    <source>
        <dbReference type="Proteomes" id="UP000254794"/>
    </source>
</evidence>
<dbReference type="PANTHER" id="PTHR43685:SF5">
    <property type="entry name" value="GLYCOSYLTRANSFERASE EPSE-RELATED"/>
    <property type="match status" value="1"/>
</dbReference>
<organism evidence="5 6">
    <name type="scientific">Legionella busanensis</name>
    <dbReference type="NCBI Taxonomy" id="190655"/>
    <lineage>
        <taxon>Bacteria</taxon>
        <taxon>Pseudomonadati</taxon>
        <taxon>Pseudomonadota</taxon>
        <taxon>Gammaproteobacteria</taxon>
        <taxon>Legionellales</taxon>
        <taxon>Legionellaceae</taxon>
        <taxon>Legionella</taxon>
    </lineage>
</organism>
<dbReference type="PANTHER" id="PTHR43685">
    <property type="entry name" value="GLYCOSYLTRANSFERASE"/>
    <property type="match status" value="1"/>
</dbReference>
<evidence type="ECO:0000256" key="3">
    <source>
        <dbReference type="ARBA" id="ARBA00022679"/>
    </source>
</evidence>
<dbReference type="OrthoDB" id="9802649at2"/>
<protein>
    <submittedName>
        <fullName evidence="5">Spore coat polysaccharide biosynthesis protein spsA</fullName>
    </submittedName>
</protein>